<evidence type="ECO:0000313" key="9">
    <source>
        <dbReference type="Proteomes" id="UP000439522"/>
    </source>
</evidence>
<gene>
    <name evidence="8" type="ORF">GRI40_03540</name>
</gene>
<keyword evidence="2" id="KW-0813">Transport</keyword>
<keyword evidence="4 6" id="KW-1133">Transmembrane helix</keyword>
<feature type="transmembrane region" description="Helical" evidence="6">
    <location>
        <begin position="350"/>
        <end position="371"/>
    </location>
</feature>
<dbReference type="InterPro" id="IPR044770">
    <property type="entry name" value="MFS_spinster-like"/>
</dbReference>
<dbReference type="GO" id="GO:0022857">
    <property type="term" value="F:transmembrane transporter activity"/>
    <property type="evidence" value="ECO:0007669"/>
    <property type="project" value="InterPro"/>
</dbReference>
<dbReference type="Gene3D" id="1.20.1250.20">
    <property type="entry name" value="MFS general substrate transporter like domains"/>
    <property type="match status" value="1"/>
</dbReference>
<evidence type="ECO:0000313" key="8">
    <source>
        <dbReference type="EMBL" id="MXO74296.1"/>
    </source>
</evidence>
<dbReference type="InterPro" id="IPR020846">
    <property type="entry name" value="MFS_dom"/>
</dbReference>
<dbReference type="Proteomes" id="UP000439522">
    <property type="component" value="Unassembled WGS sequence"/>
</dbReference>
<feature type="transmembrane region" description="Helical" evidence="6">
    <location>
        <begin position="12"/>
        <end position="29"/>
    </location>
</feature>
<feature type="transmembrane region" description="Helical" evidence="6">
    <location>
        <begin position="260"/>
        <end position="279"/>
    </location>
</feature>
<keyword evidence="3 6" id="KW-0812">Transmembrane</keyword>
<dbReference type="SUPFAM" id="SSF103473">
    <property type="entry name" value="MFS general substrate transporter"/>
    <property type="match status" value="1"/>
</dbReference>
<dbReference type="InterPro" id="IPR036259">
    <property type="entry name" value="MFS_trans_sf"/>
</dbReference>
<reference evidence="8 9" key="1">
    <citation type="submission" date="2019-12" db="EMBL/GenBank/DDBJ databases">
        <title>Genomic-based taxomic classification of the family Erythrobacteraceae.</title>
        <authorList>
            <person name="Xu L."/>
        </authorList>
    </citation>
    <scope>NUCLEOTIDE SEQUENCE [LARGE SCALE GENOMIC DNA]</scope>
    <source>
        <strain evidence="8 9">100921-2</strain>
    </source>
</reference>
<keyword evidence="9" id="KW-1185">Reference proteome</keyword>
<feature type="transmembrane region" description="Helical" evidence="6">
    <location>
        <begin position="82"/>
        <end position="101"/>
    </location>
</feature>
<evidence type="ECO:0000256" key="4">
    <source>
        <dbReference type="ARBA" id="ARBA00022989"/>
    </source>
</evidence>
<evidence type="ECO:0000256" key="6">
    <source>
        <dbReference type="SAM" id="Phobius"/>
    </source>
</evidence>
<feature type="domain" description="Major facilitator superfamily (MFS) profile" evidence="7">
    <location>
        <begin position="15"/>
        <end position="411"/>
    </location>
</feature>
<comment type="caution">
    <text evidence="8">The sequence shown here is derived from an EMBL/GenBank/DDBJ whole genome shotgun (WGS) entry which is preliminary data.</text>
</comment>
<sequence length="428" mass="44493">MTEAQAARGTNPWLALFALLVVGIFNYADRFLVTGLVGPLKETFQVGDGFIGLLMGPAFVLLFVAAGVPIARIADRRSRVKIIALGCVMWSACTVATGLAVSPWQIALARVGVGVGEAAFAAPAYSLLADFFRPERRGLAFAILGLTTYIGQIAGQAGGPAVAAEYGWRTAFWGLGAAGLTFGLILPLIVKDPPRGGRVAPSATIPFRELIATLRAAPSYLLMALAFGLGSLSGVSFGFWGPEVFARAYGVDPVVAKSTFAGYFGIAGLTGMLAFGAVTDRLSKRSMQWPLRLGAIALFAATVCVLAATWAPSLTIAKALAIPSGLMGGGWSIGFLATLAYVLPDRFRATATALFLAATTLLGFFIGPWAAGQISQSLGNDAMSLRIGLSVTIPAGFVAAALAWIAMRRVEADRERLAQAAGDPGSPM</sequence>
<dbReference type="PROSITE" id="PS50850">
    <property type="entry name" value="MFS"/>
    <property type="match status" value="1"/>
</dbReference>
<feature type="transmembrane region" description="Helical" evidence="6">
    <location>
        <begin position="171"/>
        <end position="190"/>
    </location>
</feature>
<feature type="transmembrane region" description="Helical" evidence="6">
    <location>
        <begin position="322"/>
        <end position="343"/>
    </location>
</feature>
<accession>A0A6I4TCG5</accession>
<keyword evidence="5 6" id="KW-0472">Membrane</keyword>
<feature type="transmembrane region" description="Helical" evidence="6">
    <location>
        <begin position="49"/>
        <end position="70"/>
    </location>
</feature>
<organism evidence="8 9">
    <name type="scientific">Tsuneonella aeria</name>
    <dbReference type="NCBI Taxonomy" id="1837929"/>
    <lineage>
        <taxon>Bacteria</taxon>
        <taxon>Pseudomonadati</taxon>
        <taxon>Pseudomonadota</taxon>
        <taxon>Alphaproteobacteria</taxon>
        <taxon>Sphingomonadales</taxon>
        <taxon>Erythrobacteraceae</taxon>
        <taxon>Tsuneonella</taxon>
    </lineage>
</organism>
<proteinExistence type="predicted"/>
<protein>
    <submittedName>
        <fullName evidence="8">MFS transporter</fullName>
    </submittedName>
</protein>
<comment type="subcellular location">
    <subcellularLocation>
        <location evidence="1">Membrane</location>
        <topology evidence="1">Multi-pass membrane protein</topology>
    </subcellularLocation>
</comment>
<dbReference type="PANTHER" id="PTHR23505:SF79">
    <property type="entry name" value="PROTEIN SPINSTER"/>
    <property type="match status" value="1"/>
</dbReference>
<dbReference type="RefSeq" id="WP_160610066.1">
    <property type="nucleotide sequence ID" value="NZ_WTZA01000001.1"/>
</dbReference>
<dbReference type="Pfam" id="PF07690">
    <property type="entry name" value="MFS_1"/>
    <property type="match status" value="1"/>
</dbReference>
<evidence type="ECO:0000256" key="1">
    <source>
        <dbReference type="ARBA" id="ARBA00004141"/>
    </source>
</evidence>
<feature type="transmembrane region" description="Helical" evidence="6">
    <location>
        <begin position="107"/>
        <end position="127"/>
    </location>
</feature>
<dbReference type="AlphaFoldDB" id="A0A6I4TCG5"/>
<evidence type="ECO:0000256" key="5">
    <source>
        <dbReference type="ARBA" id="ARBA00023136"/>
    </source>
</evidence>
<dbReference type="InterPro" id="IPR011701">
    <property type="entry name" value="MFS"/>
</dbReference>
<feature type="transmembrane region" description="Helical" evidence="6">
    <location>
        <begin position="220"/>
        <end position="240"/>
    </location>
</feature>
<feature type="transmembrane region" description="Helical" evidence="6">
    <location>
        <begin position="383"/>
        <end position="406"/>
    </location>
</feature>
<dbReference type="OrthoDB" id="7400989at2"/>
<feature type="transmembrane region" description="Helical" evidence="6">
    <location>
        <begin position="291"/>
        <end position="310"/>
    </location>
</feature>
<feature type="transmembrane region" description="Helical" evidence="6">
    <location>
        <begin position="139"/>
        <end position="159"/>
    </location>
</feature>
<dbReference type="PANTHER" id="PTHR23505">
    <property type="entry name" value="SPINSTER"/>
    <property type="match status" value="1"/>
</dbReference>
<evidence type="ECO:0000259" key="7">
    <source>
        <dbReference type="PROSITE" id="PS50850"/>
    </source>
</evidence>
<dbReference type="EMBL" id="WTZA01000001">
    <property type="protein sequence ID" value="MXO74296.1"/>
    <property type="molecule type" value="Genomic_DNA"/>
</dbReference>
<dbReference type="GO" id="GO:0016020">
    <property type="term" value="C:membrane"/>
    <property type="evidence" value="ECO:0007669"/>
    <property type="project" value="UniProtKB-SubCell"/>
</dbReference>
<evidence type="ECO:0000256" key="2">
    <source>
        <dbReference type="ARBA" id="ARBA00022448"/>
    </source>
</evidence>
<evidence type="ECO:0000256" key="3">
    <source>
        <dbReference type="ARBA" id="ARBA00022692"/>
    </source>
</evidence>
<name>A0A6I4TCG5_9SPHN</name>
<dbReference type="CDD" id="cd17328">
    <property type="entry name" value="MFS_spinster_like"/>
    <property type="match status" value="1"/>
</dbReference>